<dbReference type="SUPFAM" id="SSF52540">
    <property type="entry name" value="P-loop containing nucleoside triphosphate hydrolases"/>
    <property type="match status" value="1"/>
</dbReference>
<dbReference type="Gene3D" id="2.160.20.10">
    <property type="entry name" value="Single-stranded right-handed beta-helix, Pectin lyase-like"/>
    <property type="match status" value="3"/>
</dbReference>
<dbReference type="EMBL" id="QGHB01000006">
    <property type="protein sequence ID" value="PWK85558.1"/>
    <property type="molecule type" value="Genomic_DNA"/>
</dbReference>
<dbReference type="InterPro" id="IPR000641">
    <property type="entry name" value="CbxX/CfxQ"/>
</dbReference>
<dbReference type="PANTHER" id="PTHR43392:SF2">
    <property type="entry name" value="AAA-TYPE ATPASE FAMILY PROTEIN _ ANKYRIN REPEAT FAMILY PROTEIN"/>
    <property type="match status" value="1"/>
</dbReference>
<comment type="similarity">
    <text evidence="1">Belongs to the CbxX/CfxQ family.</text>
</comment>
<dbReference type="PANTHER" id="PTHR43392">
    <property type="entry name" value="AAA-TYPE ATPASE FAMILY PROTEIN / ANKYRIN REPEAT FAMILY PROTEIN"/>
    <property type="match status" value="1"/>
</dbReference>
<dbReference type="InterPro" id="IPR050773">
    <property type="entry name" value="CbxX/CfxQ_RuBisCO_ESX"/>
</dbReference>
<keyword evidence="2" id="KW-0547">Nucleotide-binding</keyword>
<feature type="region of interest" description="Disordered" evidence="4">
    <location>
        <begin position="522"/>
        <end position="542"/>
    </location>
</feature>
<evidence type="ECO:0000256" key="4">
    <source>
        <dbReference type="SAM" id="MobiDB-lite"/>
    </source>
</evidence>
<dbReference type="Pfam" id="PF00004">
    <property type="entry name" value="AAA"/>
    <property type="match status" value="1"/>
</dbReference>
<evidence type="ECO:0000256" key="1">
    <source>
        <dbReference type="ARBA" id="ARBA00010378"/>
    </source>
</evidence>
<dbReference type="FunFam" id="3.40.50.300:FF:000216">
    <property type="entry name" value="Type VII secretion ATPase EccA"/>
    <property type="match status" value="1"/>
</dbReference>
<dbReference type="AlphaFoldDB" id="A0A316I012"/>
<evidence type="ECO:0000259" key="5">
    <source>
        <dbReference type="SMART" id="SM00382"/>
    </source>
</evidence>
<feature type="domain" description="AAA+ ATPase" evidence="5">
    <location>
        <begin position="585"/>
        <end position="727"/>
    </location>
</feature>
<sequence length="812" mass="83282">MGHDVITVNASAARGHRSISDALASAVDGSVILVSPGRYQESLVLTKAVTITAEDGPGTVELLAADGPAVLLNAGSAALTGLTVSSADTDSPAVLVAAGQLSFTECVVTAAAWSAVYATGKGAVLMRGCEVRNPAGAGVVVTSSGGNLMDSCRLHGLGTSGVVIAEHGELVMRACAVRDAGGNGICLNGHGRITVTDSTVTGTAKPAVAVEQHAGAVATRLAVSDVAGIGFYLASSGNILLEDSSVTGAGAEGVFTAESCAPVLRRFQVRRTREHGYLFTGQAAGTAEDCEARDVVGVGIGVADRGTTEITRASVSACTGAGVRLSTSADPFFRRLHVVGCDGAAIEAADGALGRFENVELERCGRNGVAVLTGARTSITGASVRGTAGAGVLVREATLSLTDCEIAESGGDGVLVDSAGEIAAVRCLVRNGKGSGFLFGVGSSGTLEESEFTANNADGIGVQSELSIRIADCLVRDNHGSGLRQTRGSTALQVLDLRSTGNATRDAYGSVSASGATTATTTTAAPAAAAPAPQQQQERGAANDPISELNALVGLEGVKREVNSLVNLNLMAKRRVEAGLSAPPMARHLVFAGAPGTGKTTVARLYGTVLADLGVLRSGHLVEVARADLVAQVIGGTAIKTTEVFNTALGGVLFIDEAYTLAAGQGGGTGPDFGREAIDTLLKLMEDHREDVVVIAAGYSREMAEFLRANPGMESRFSRTVEFENYSADELVTIVRSHCKRHDYRLDESAAEVLTDYFERIPKDGTFGNGRTSRKVFEVMADRQASRLAMSAEVTAVDMTVLLAEDFDASMV</sequence>
<dbReference type="Pfam" id="PF13229">
    <property type="entry name" value="Beta_helix"/>
    <property type="match status" value="2"/>
</dbReference>
<dbReference type="Gene3D" id="1.10.8.60">
    <property type="match status" value="1"/>
</dbReference>
<organism evidence="6 7">
    <name type="scientific">Lentzea atacamensis</name>
    <dbReference type="NCBI Taxonomy" id="531938"/>
    <lineage>
        <taxon>Bacteria</taxon>
        <taxon>Bacillati</taxon>
        <taxon>Actinomycetota</taxon>
        <taxon>Actinomycetes</taxon>
        <taxon>Pseudonocardiales</taxon>
        <taxon>Pseudonocardiaceae</taxon>
        <taxon>Lentzea</taxon>
    </lineage>
</organism>
<evidence type="ECO:0000313" key="7">
    <source>
        <dbReference type="Proteomes" id="UP000246005"/>
    </source>
</evidence>
<proteinExistence type="inferred from homology"/>
<dbReference type="Pfam" id="PF17866">
    <property type="entry name" value="AAA_lid_6"/>
    <property type="match status" value="1"/>
</dbReference>
<dbReference type="InterPro" id="IPR003593">
    <property type="entry name" value="AAA+_ATPase"/>
</dbReference>
<evidence type="ECO:0000256" key="2">
    <source>
        <dbReference type="ARBA" id="ARBA00022741"/>
    </source>
</evidence>
<keyword evidence="6" id="KW-0456">Lyase</keyword>
<keyword evidence="3" id="KW-0067">ATP-binding</keyword>
<dbReference type="RefSeq" id="WP_109638161.1">
    <property type="nucleotide sequence ID" value="NZ_QGHB01000006.1"/>
</dbReference>
<dbReference type="InterPro" id="IPR003959">
    <property type="entry name" value="ATPase_AAA_core"/>
</dbReference>
<dbReference type="SMART" id="SM00710">
    <property type="entry name" value="PbH1"/>
    <property type="match status" value="12"/>
</dbReference>
<dbReference type="CDD" id="cd00009">
    <property type="entry name" value="AAA"/>
    <property type="match status" value="1"/>
</dbReference>
<dbReference type="Gene3D" id="3.40.50.300">
    <property type="entry name" value="P-loop containing nucleotide triphosphate hydrolases"/>
    <property type="match status" value="1"/>
</dbReference>
<dbReference type="InterPro" id="IPR039448">
    <property type="entry name" value="Beta_helix"/>
</dbReference>
<dbReference type="InterPro" id="IPR027417">
    <property type="entry name" value="P-loop_NTPase"/>
</dbReference>
<protein>
    <submittedName>
        <fullName evidence="6">Parallel beta helix pectate lyase-like protein</fullName>
    </submittedName>
</protein>
<name>A0A316I012_9PSEU</name>
<dbReference type="GO" id="GO:0016887">
    <property type="term" value="F:ATP hydrolysis activity"/>
    <property type="evidence" value="ECO:0007669"/>
    <property type="project" value="InterPro"/>
</dbReference>
<reference evidence="6 7" key="1">
    <citation type="submission" date="2018-05" db="EMBL/GenBank/DDBJ databases">
        <title>Genomic Encyclopedia of Type Strains, Phase IV (KMG-IV): sequencing the most valuable type-strain genomes for metagenomic binning, comparative biology and taxonomic classification.</title>
        <authorList>
            <person name="Goeker M."/>
        </authorList>
    </citation>
    <scope>NUCLEOTIDE SEQUENCE [LARGE SCALE GENOMIC DNA]</scope>
    <source>
        <strain evidence="6 7">DSM 45480</strain>
    </source>
</reference>
<dbReference type="InterPro" id="IPR006626">
    <property type="entry name" value="PbH1"/>
</dbReference>
<accession>A0A316I012</accession>
<dbReference type="GO" id="GO:0005524">
    <property type="term" value="F:ATP binding"/>
    <property type="evidence" value="ECO:0007669"/>
    <property type="project" value="UniProtKB-KW"/>
</dbReference>
<comment type="caution">
    <text evidence="6">The sequence shown here is derived from an EMBL/GenBank/DDBJ whole genome shotgun (WGS) entry which is preliminary data.</text>
</comment>
<gene>
    <name evidence="6" type="ORF">C8D88_106186</name>
</gene>
<dbReference type="GO" id="GO:0016829">
    <property type="term" value="F:lyase activity"/>
    <property type="evidence" value="ECO:0007669"/>
    <property type="project" value="UniProtKB-KW"/>
</dbReference>
<dbReference type="PRINTS" id="PR00819">
    <property type="entry name" value="CBXCFQXSUPER"/>
</dbReference>
<evidence type="ECO:0000256" key="3">
    <source>
        <dbReference type="ARBA" id="ARBA00022840"/>
    </source>
</evidence>
<dbReference type="Proteomes" id="UP000246005">
    <property type="component" value="Unassembled WGS sequence"/>
</dbReference>
<dbReference type="SUPFAM" id="SSF51126">
    <property type="entry name" value="Pectin lyase-like"/>
    <property type="match status" value="3"/>
</dbReference>
<dbReference type="InterPro" id="IPR041627">
    <property type="entry name" value="AAA_lid_6"/>
</dbReference>
<feature type="compositionally biased region" description="Low complexity" evidence="4">
    <location>
        <begin position="522"/>
        <end position="537"/>
    </location>
</feature>
<dbReference type="InterPro" id="IPR011050">
    <property type="entry name" value="Pectin_lyase_fold/virulence"/>
</dbReference>
<dbReference type="InterPro" id="IPR012334">
    <property type="entry name" value="Pectin_lyas_fold"/>
</dbReference>
<evidence type="ECO:0000313" key="6">
    <source>
        <dbReference type="EMBL" id="PWK85558.1"/>
    </source>
</evidence>
<dbReference type="SMART" id="SM00382">
    <property type="entry name" value="AAA"/>
    <property type="match status" value="1"/>
</dbReference>